<organism evidence="2 3">
    <name type="scientific">Lithospermum erythrorhizon</name>
    <name type="common">Purple gromwell</name>
    <name type="synonym">Lithospermum officinale var. erythrorhizon</name>
    <dbReference type="NCBI Taxonomy" id="34254"/>
    <lineage>
        <taxon>Eukaryota</taxon>
        <taxon>Viridiplantae</taxon>
        <taxon>Streptophyta</taxon>
        <taxon>Embryophyta</taxon>
        <taxon>Tracheophyta</taxon>
        <taxon>Spermatophyta</taxon>
        <taxon>Magnoliopsida</taxon>
        <taxon>eudicotyledons</taxon>
        <taxon>Gunneridae</taxon>
        <taxon>Pentapetalae</taxon>
        <taxon>asterids</taxon>
        <taxon>lamiids</taxon>
        <taxon>Boraginales</taxon>
        <taxon>Boraginaceae</taxon>
        <taxon>Boraginoideae</taxon>
        <taxon>Lithospermeae</taxon>
        <taxon>Lithospermum</taxon>
    </lineage>
</organism>
<evidence type="ECO:0000313" key="3">
    <source>
        <dbReference type="Proteomes" id="UP001454036"/>
    </source>
</evidence>
<comment type="caution">
    <text evidence="2">The sequence shown here is derived from an EMBL/GenBank/DDBJ whole genome shotgun (WGS) entry which is preliminary data.</text>
</comment>
<sequence>MAIPTGRLIQDQNLDIHFTGGSILGEKNDGSKAQKKGGGLGSRKALNDISNSAKPLSFQVSKKHNSNNVIAIDRDTVATSKTPFSVGGMPNGSNRPQKGQSGGRKALSDLTNSGKPSVQKITKKSQDTKLDVMPEEFAIEDEGFLHNHQECSNAKKKIMDKACFLKLVGLEDGPPYLPPDSSLRCLPKHSEVEEMPVLSLDEDPVLKGGRFECPGFISSPTCLSPVSPRLSAAHWKLNEDKLDFTIIESPKHPKAGLIH</sequence>
<keyword evidence="3" id="KW-1185">Reference proteome</keyword>
<name>A0AAV3NYH5_LITER</name>
<reference evidence="2 3" key="1">
    <citation type="submission" date="2024-01" db="EMBL/GenBank/DDBJ databases">
        <title>The complete chloroplast genome sequence of Lithospermum erythrorhizon: insights into the phylogenetic relationship among Boraginaceae species and the maternal lineages of purple gromwells.</title>
        <authorList>
            <person name="Okada T."/>
            <person name="Watanabe K."/>
        </authorList>
    </citation>
    <scope>NUCLEOTIDE SEQUENCE [LARGE SCALE GENOMIC DNA]</scope>
</reference>
<dbReference type="AlphaFoldDB" id="A0AAV3NYH5"/>
<dbReference type="PANTHER" id="PTHR35125">
    <property type="entry name" value="NEURON NAVIGATOR 1-LIKE-RELATED"/>
    <property type="match status" value="1"/>
</dbReference>
<evidence type="ECO:0000256" key="1">
    <source>
        <dbReference type="SAM" id="MobiDB-lite"/>
    </source>
</evidence>
<protein>
    <submittedName>
        <fullName evidence="2">Uncharacterized protein</fullName>
    </submittedName>
</protein>
<evidence type="ECO:0000313" key="2">
    <source>
        <dbReference type="EMBL" id="GAA0143897.1"/>
    </source>
</evidence>
<gene>
    <name evidence="2" type="ORF">LIER_35830</name>
</gene>
<dbReference type="PANTHER" id="PTHR35125:SF2">
    <property type="entry name" value="PROTEIN PATRONUS 2-LIKE"/>
    <property type="match status" value="1"/>
</dbReference>
<accession>A0AAV3NYH5</accession>
<dbReference type="InterPro" id="IPR039326">
    <property type="entry name" value="Patronus"/>
</dbReference>
<dbReference type="GO" id="GO:0007346">
    <property type="term" value="P:regulation of mitotic cell cycle"/>
    <property type="evidence" value="ECO:0007669"/>
    <property type="project" value="InterPro"/>
</dbReference>
<feature type="compositionally biased region" description="Polar residues" evidence="1">
    <location>
        <begin position="109"/>
        <end position="120"/>
    </location>
</feature>
<feature type="region of interest" description="Disordered" evidence="1">
    <location>
        <begin position="80"/>
        <end position="127"/>
    </location>
</feature>
<dbReference type="Proteomes" id="UP001454036">
    <property type="component" value="Unassembled WGS sequence"/>
</dbReference>
<feature type="region of interest" description="Disordered" evidence="1">
    <location>
        <begin position="22"/>
        <end position="43"/>
    </location>
</feature>
<dbReference type="EMBL" id="BAABME010015976">
    <property type="protein sequence ID" value="GAA0143897.1"/>
    <property type="molecule type" value="Genomic_DNA"/>
</dbReference>
<proteinExistence type="predicted"/>